<reference evidence="4 5" key="1">
    <citation type="submission" date="2019-04" db="EMBL/GenBank/DDBJ databases">
        <authorList>
            <person name="Yang Y."/>
            <person name="Wei D."/>
        </authorList>
    </citation>
    <scope>NUCLEOTIDE SEQUENCE [LARGE SCALE GENOMIC DNA]</scope>
    <source>
        <strain evidence="4 5">L-1-4w-11</strain>
    </source>
</reference>
<dbReference type="Proteomes" id="UP000309138">
    <property type="component" value="Unassembled WGS sequence"/>
</dbReference>
<dbReference type="PROSITE" id="PS00101">
    <property type="entry name" value="HEXAPEP_TRANSFERASES"/>
    <property type="match status" value="1"/>
</dbReference>
<dbReference type="GO" id="GO:0016746">
    <property type="term" value="F:acyltransferase activity"/>
    <property type="evidence" value="ECO:0007669"/>
    <property type="project" value="UniProtKB-KW"/>
</dbReference>
<dbReference type="PANTHER" id="PTHR23416">
    <property type="entry name" value="SIALIC ACID SYNTHASE-RELATED"/>
    <property type="match status" value="1"/>
</dbReference>
<keyword evidence="2" id="KW-0677">Repeat</keyword>
<accession>A0A4U1L6P5</accession>
<keyword evidence="1 4" id="KW-0808">Transferase</keyword>
<evidence type="ECO:0000313" key="4">
    <source>
        <dbReference type="EMBL" id="TKD51886.1"/>
    </source>
</evidence>
<dbReference type="InterPro" id="IPR018357">
    <property type="entry name" value="Hexapep_transf_CS"/>
</dbReference>
<dbReference type="RefSeq" id="WP_136943820.1">
    <property type="nucleotide sequence ID" value="NZ_SWKR01000002.1"/>
</dbReference>
<dbReference type="AlphaFoldDB" id="A0A4U1L6P5"/>
<name>A0A4U1L6P5_9SPHN</name>
<gene>
    <name evidence="4" type="ORF">FBR43_14890</name>
</gene>
<organism evidence="4 5">
    <name type="scientific">Sphingomonas baiyangensis</name>
    <dbReference type="NCBI Taxonomy" id="2572576"/>
    <lineage>
        <taxon>Bacteria</taxon>
        <taxon>Pseudomonadati</taxon>
        <taxon>Pseudomonadota</taxon>
        <taxon>Alphaproteobacteria</taxon>
        <taxon>Sphingomonadales</taxon>
        <taxon>Sphingomonadaceae</taxon>
        <taxon>Sphingomonas</taxon>
    </lineage>
</organism>
<keyword evidence="3" id="KW-0012">Acyltransferase</keyword>
<dbReference type="Gene3D" id="2.160.10.10">
    <property type="entry name" value="Hexapeptide repeat proteins"/>
    <property type="match status" value="1"/>
</dbReference>
<keyword evidence="5" id="KW-1185">Reference proteome</keyword>
<dbReference type="InterPro" id="IPR051159">
    <property type="entry name" value="Hexapeptide_acetyltransf"/>
</dbReference>
<dbReference type="InterPro" id="IPR011004">
    <property type="entry name" value="Trimer_LpxA-like_sf"/>
</dbReference>
<protein>
    <submittedName>
        <fullName evidence="4">Transferase</fullName>
    </submittedName>
</protein>
<comment type="caution">
    <text evidence="4">The sequence shown here is derived from an EMBL/GenBank/DDBJ whole genome shotgun (WGS) entry which is preliminary data.</text>
</comment>
<dbReference type="SUPFAM" id="SSF51161">
    <property type="entry name" value="Trimeric LpxA-like enzymes"/>
    <property type="match status" value="1"/>
</dbReference>
<evidence type="ECO:0000313" key="5">
    <source>
        <dbReference type="Proteomes" id="UP000309138"/>
    </source>
</evidence>
<evidence type="ECO:0000256" key="3">
    <source>
        <dbReference type="ARBA" id="ARBA00023315"/>
    </source>
</evidence>
<evidence type="ECO:0000256" key="1">
    <source>
        <dbReference type="ARBA" id="ARBA00022679"/>
    </source>
</evidence>
<dbReference type="EMBL" id="SWKR01000002">
    <property type="protein sequence ID" value="TKD51886.1"/>
    <property type="molecule type" value="Genomic_DNA"/>
</dbReference>
<dbReference type="Pfam" id="PF00132">
    <property type="entry name" value="Hexapep"/>
    <property type="match status" value="1"/>
</dbReference>
<proteinExistence type="predicted"/>
<dbReference type="OrthoDB" id="9815592at2"/>
<sequence>MIRHLLNFLLWALPPTRLFALRRFCLRLMRVDARARVCVCGGGWIYGPGRLAIGIDTWVSPGTIFYTHRDAPITVGARCDIGPFVRVLTGSHAPGDHARRAGPGTARAVSIGDGCWIGAATTILGGVTVGAGAIVAAGAVVTRDVPPDTMVGGVPARPIRALS</sequence>
<dbReference type="InterPro" id="IPR001451">
    <property type="entry name" value="Hexapep"/>
</dbReference>
<evidence type="ECO:0000256" key="2">
    <source>
        <dbReference type="ARBA" id="ARBA00022737"/>
    </source>
</evidence>